<feature type="region of interest" description="Disordered" evidence="1">
    <location>
        <begin position="213"/>
        <end position="263"/>
    </location>
</feature>
<evidence type="ECO:0000313" key="3">
    <source>
        <dbReference type="Proteomes" id="UP000762676"/>
    </source>
</evidence>
<feature type="compositionally biased region" description="Polar residues" evidence="1">
    <location>
        <begin position="246"/>
        <end position="255"/>
    </location>
</feature>
<proteinExistence type="predicted"/>
<feature type="compositionally biased region" description="Polar residues" evidence="1">
    <location>
        <begin position="216"/>
        <end position="226"/>
    </location>
</feature>
<comment type="caution">
    <text evidence="2">The sequence shown here is derived from an EMBL/GenBank/DDBJ whole genome shotgun (WGS) entry which is preliminary data.</text>
</comment>
<feature type="compositionally biased region" description="Low complexity" evidence="1">
    <location>
        <begin position="227"/>
        <end position="245"/>
    </location>
</feature>
<protein>
    <recommendedName>
        <fullName evidence="4">SEFIR domain-containing protein</fullName>
    </recommendedName>
</protein>
<reference evidence="2 3" key="1">
    <citation type="journal article" date="2021" name="Elife">
        <title>Chloroplast acquisition without the gene transfer in kleptoplastic sea slugs, Plakobranchus ocellatus.</title>
        <authorList>
            <person name="Maeda T."/>
            <person name="Takahashi S."/>
            <person name="Yoshida T."/>
            <person name="Shimamura S."/>
            <person name="Takaki Y."/>
            <person name="Nagai Y."/>
            <person name="Toyoda A."/>
            <person name="Suzuki Y."/>
            <person name="Arimoto A."/>
            <person name="Ishii H."/>
            <person name="Satoh N."/>
            <person name="Nishiyama T."/>
            <person name="Hasebe M."/>
            <person name="Maruyama T."/>
            <person name="Minagawa J."/>
            <person name="Obokata J."/>
            <person name="Shigenobu S."/>
        </authorList>
    </citation>
    <scope>NUCLEOTIDE SEQUENCE [LARGE SCALE GENOMIC DNA]</scope>
</reference>
<dbReference type="Proteomes" id="UP000762676">
    <property type="component" value="Unassembled WGS sequence"/>
</dbReference>
<evidence type="ECO:0000313" key="2">
    <source>
        <dbReference type="EMBL" id="GFR71705.1"/>
    </source>
</evidence>
<dbReference type="EMBL" id="BMAT01000719">
    <property type="protein sequence ID" value="GFR71705.1"/>
    <property type="molecule type" value="Genomic_DNA"/>
</dbReference>
<sequence>MYHNLDLDLVNVFLFALRLHERTSAVVVWCDRTTSSAERGFALDLQDDLWARNSLSDRAVTVLEHHEAEVETVGEVLTGHIENQTDAVLLLVTPSFRARLPRTLSHEDYTLMLVSLPDSDSTALLHRLYINNANLDPPRYELKVGEVTHQEEVKVKQLVTFMMESFVTQGKQAEEHFHMFRTDYRKSLEGIVQNKQLLAHNTVVLTSAIGGENRGETTTTLGAHNNSSYELMSSSSRPHSPFVSRGQVSSGQQPVTPGDGRLLTASSSLTLTAPASTAAPSPACTAATSTTIKPCSEQQEKFHDVGTVIRCINSHCPQENIVQMLSPTEANVAISPDDPAQVNQTTRCFLNATVCSKVKDVLTRLVDTNIQQRQDGRRHKATGVPMSLVEELVCQTQYCRRLAQQPMFMSPSPGPVSPSRPLLESVTLNNIKARTQTVAARYPSPVQ</sequence>
<evidence type="ECO:0000256" key="1">
    <source>
        <dbReference type="SAM" id="MobiDB-lite"/>
    </source>
</evidence>
<evidence type="ECO:0008006" key="4">
    <source>
        <dbReference type="Google" id="ProtNLM"/>
    </source>
</evidence>
<accession>A0AAV4FH69</accession>
<gene>
    <name evidence="2" type="ORF">ElyMa_000359700</name>
</gene>
<name>A0AAV4FH69_9GAST</name>
<dbReference type="AlphaFoldDB" id="A0AAV4FH69"/>
<organism evidence="2 3">
    <name type="scientific">Elysia marginata</name>
    <dbReference type="NCBI Taxonomy" id="1093978"/>
    <lineage>
        <taxon>Eukaryota</taxon>
        <taxon>Metazoa</taxon>
        <taxon>Spiralia</taxon>
        <taxon>Lophotrochozoa</taxon>
        <taxon>Mollusca</taxon>
        <taxon>Gastropoda</taxon>
        <taxon>Heterobranchia</taxon>
        <taxon>Euthyneura</taxon>
        <taxon>Panpulmonata</taxon>
        <taxon>Sacoglossa</taxon>
        <taxon>Placobranchoidea</taxon>
        <taxon>Plakobranchidae</taxon>
        <taxon>Elysia</taxon>
    </lineage>
</organism>
<keyword evidence="3" id="KW-1185">Reference proteome</keyword>